<dbReference type="EMBL" id="JANCLT010000003">
    <property type="protein sequence ID" value="MCP8968363.1"/>
    <property type="molecule type" value="Genomic_DNA"/>
</dbReference>
<dbReference type="GO" id="GO:0016787">
    <property type="term" value="F:hydrolase activity"/>
    <property type="evidence" value="ECO:0007669"/>
    <property type="project" value="UniProtKB-KW"/>
</dbReference>
<dbReference type="InterPro" id="IPR000801">
    <property type="entry name" value="Esterase-like"/>
</dbReference>
<organism evidence="1 2">
    <name type="scientific">Ectobacillus ponti</name>
    <dbReference type="NCBI Taxonomy" id="2961894"/>
    <lineage>
        <taxon>Bacteria</taxon>
        <taxon>Bacillati</taxon>
        <taxon>Bacillota</taxon>
        <taxon>Bacilli</taxon>
        <taxon>Bacillales</taxon>
        <taxon>Bacillaceae</taxon>
        <taxon>Ectobacillus</taxon>
    </lineage>
</organism>
<keyword evidence="2" id="KW-1185">Reference proteome</keyword>
<name>A0AA41X8Q3_9BACI</name>
<dbReference type="SUPFAM" id="SSF53474">
    <property type="entry name" value="alpha/beta-Hydrolases"/>
    <property type="match status" value="1"/>
</dbReference>
<dbReference type="Proteomes" id="UP001156102">
    <property type="component" value="Unassembled WGS sequence"/>
</dbReference>
<proteinExistence type="predicted"/>
<comment type="caution">
    <text evidence="1">The sequence shown here is derived from an EMBL/GenBank/DDBJ whole genome shotgun (WGS) entry which is preliminary data.</text>
</comment>
<evidence type="ECO:0000313" key="2">
    <source>
        <dbReference type="Proteomes" id="UP001156102"/>
    </source>
</evidence>
<keyword evidence="1" id="KW-0378">Hydrolase</keyword>
<dbReference type="RefSeq" id="WP_254758277.1">
    <property type="nucleotide sequence ID" value="NZ_JANCLT010000003.1"/>
</dbReference>
<dbReference type="AlphaFoldDB" id="A0AA41X8Q3"/>
<dbReference type="InterPro" id="IPR050583">
    <property type="entry name" value="Mycobacterial_A85_antigen"/>
</dbReference>
<protein>
    <submittedName>
        <fullName evidence="1">Alpha/beta hydrolase-fold protein</fullName>
    </submittedName>
</protein>
<evidence type="ECO:0000313" key="1">
    <source>
        <dbReference type="EMBL" id="MCP8968363.1"/>
    </source>
</evidence>
<reference evidence="1" key="1">
    <citation type="submission" date="2022-07" db="EMBL/GenBank/DDBJ databases">
        <authorList>
            <person name="Li W.-J."/>
            <person name="Deng Q.-Q."/>
        </authorList>
    </citation>
    <scope>NUCLEOTIDE SEQUENCE</scope>
    <source>
        <strain evidence="1">SYSU M60031</strain>
    </source>
</reference>
<dbReference type="Gene3D" id="3.40.50.1820">
    <property type="entry name" value="alpha/beta hydrolase"/>
    <property type="match status" value="1"/>
</dbReference>
<gene>
    <name evidence="1" type="ORF">NK662_07380</name>
</gene>
<accession>A0AA41X8Q3</accession>
<dbReference type="PANTHER" id="PTHR48098:SF3">
    <property type="entry name" value="IRON(III) ENTEROBACTIN ESTERASE"/>
    <property type="match status" value="1"/>
</dbReference>
<dbReference type="InterPro" id="IPR029058">
    <property type="entry name" value="AB_hydrolase_fold"/>
</dbReference>
<dbReference type="Pfam" id="PF00756">
    <property type="entry name" value="Esterase"/>
    <property type="match status" value="1"/>
</dbReference>
<sequence length="242" mass="27583">MTQRGTMQEHRFFSEALQEELQLLIYLPAAYTPLHKHTLLIAQDGSDYWTLGKIGSVLEALQQDSGIDRTIFVGIPYRDVHDRKRKYFPGDAQNKAYIRFLAQELVPFLDAHYPTYGIGRGRVLMGDSLGGTVSLMAALTYPHTFGKVIMQSPFVNDDVLALTDACREPYLLELYQEVGTEETAVRTTDGQIRDFVRPNRELKQLLGTKGFSHSYEEFDGDHTWTYWQQNLPGALARMLAMK</sequence>
<dbReference type="PANTHER" id="PTHR48098">
    <property type="entry name" value="ENTEROCHELIN ESTERASE-RELATED"/>
    <property type="match status" value="1"/>
</dbReference>